<proteinExistence type="predicted"/>
<keyword evidence="2" id="KW-1185">Reference proteome</keyword>
<evidence type="ECO:0008006" key="3">
    <source>
        <dbReference type="Google" id="ProtNLM"/>
    </source>
</evidence>
<reference evidence="1 2" key="1">
    <citation type="submission" date="2018-06" db="EMBL/GenBank/DDBJ databases">
        <title>Comparative genomics reveals the genomic features of Rhizophagus irregularis, R. cerebriforme, R. diaphanum and Gigaspora rosea, and their symbiotic lifestyle signature.</title>
        <authorList>
            <person name="Morin E."/>
            <person name="San Clemente H."/>
            <person name="Chen E.C.H."/>
            <person name="De La Providencia I."/>
            <person name="Hainaut M."/>
            <person name="Kuo A."/>
            <person name="Kohler A."/>
            <person name="Murat C."/>
            <person name="Tang N."/>
            <person name="Roy S."/>
            <person name="Loubradou J."/>
            <person name="Henrissat B."/>
            <person name="Grigoriev I.V."/>
            <person name="Corradi N."/>
            <person name="Roux C."/>
            <person name="Martin F.M."/>
        </authorList>
    </citation>
    <scope>NUCLEOTIDE SEQUENCE [LARGE SCALE GENOMIC DNA]</scope>
    <source>
        <strain evidence="1 2">DAOM 194757</strain>
    </source>
</reference>
<dbReference type="Proteomes" id="UP000266673">
    <property type="component" value="Unassembled WGS sequence"/>
</dbReference>
<dbReference type="InterPro" id="IPR032675">
    <property type="entry name" value="LRR_dom_sf"/>
</dbReference>
<dbReference type="OrthoDB" id="2360563at2759"/>
<protein>
    <recommendedName>
        <fullName evidence="3">F-box domain-containing protein</fullName>
    </recommendedName>
</protein>
<dbReference type="AlphaFoldDB" id="A0A397VKY1"/>
<dbReference type="EMBL" id="QKWP01000276">
    <property type="protein sequence ID" value="RIB23144.1"/>
    <property type="molecule type" value="Genomic_DNA"/>
</dbReference>
<evidence type="ECO:0000313" key="1">
    <source>
        <dbReference type="EMBL" id="RIB23144.1"/>
    </source>
</evidence>
<name>A0A397VKY1_9GLOM</name>
<evidence type="ECO:0000313" key="2">
    <source>
        <dbReference type="Proteomes" id="UP000266673"/>
    </source>
</evidence>
<dbReference type="SUPFAM" id="SSF52047">
    <property type="entry name" value="RNI-like"/>
    <property type="match status" value="1"/>
</dbReference>
<dbReference type="Gene3D" id="3.80.10.10">
    <property type="entry name" value="Ribonuclease Inhibitor"/>
    <property type="match status" value="1"/>
</dbReference>
<sequence>MATKIFTGDTPELMEIILNNLSNEIYSLYSCALVNRHLCEMSIPILWQDPFLFKRRNPSFISQYFSFLGKDEKLGLKNFGINIEISKPLFDYAKFLKVLSLSNLGYKVKQWTDLKHLELDDSSKMHIINLLIKLFAESGATLHKLDLFFIDYEINLEIFYSLEQHEIFFSQLENLYLNTASRLNTECTATLLRTLAKNATKISSLQLERPYSEHEPQLFHIQPLIRMIKSQEQLKKVSLNGLDSTQFYAIITALESQKNSLQEIMIDHCKYDAKSELLKNYKNLERFHIRVSYHPDQLKMVNRKLSNLEVADEQIDASTMVHILEKSGTFLQRLTLDSVENILNENLLIEALKSCPNIRYLDISGIEFSKQFIALIGTLQNLFFLKLWFYGDIDDDDDDDDELTMLVTQFAKVLPLTLQYLDLKDNTS</sequence>
<organism evidence="1 2">
    <name type="scientific">Gigaspora rosea</name>
    <dbReference type="NCBI Taxonomy" id="44941"/>
    <lineage>
        <taxon>Eukaryota</taxon>
        <taxon>Fungi</taxon>
        <taxon>Fungi incertae sedis</taxon>
        <taxon>Mucoromycota</taxon>
        <taxon>Glomeromycotina</taxon>
        <taxon>Glomeromycetes</taxon>
        <taxon>Diversisporales</taxon>
        <taxon>Gigasporaceae</taxon>
        <taxon>Gigaspora</taxon>
    </lineage>
</organism>
<gene>
    <name evidence="1" type="ORF">C2G38_2073580</name>
</gene>
<accession>A0A397VKY1</accession>
<comment type="caution">
    <text evidence="1">The sequence shown here is derived from an EMBL/GenBank/DDBJ whole genome shotgun (WGS) entry which is preliminary data.</text>
</comment>